<reference evidence="2 3" key="1">
    <citation type="submission" date="2017-01" db="EMBL/GenBank/DDBJ databases">
        <title>Genome Analysis of Deinococcus marmoris KOPRI26562.</title>
        <authorList>
            <person name="Kim J.H."/>
            <person name="Oh H.-M."/>
        </authorList>
    </citation>
    <scope>NUCLEOTIDE SEQUENCE [LARGE SCALE GENOMIC DNA]</scope>
    <source>
        <strain evidence="2 3">KOPRI26562</strain>
    </source>
</reference>
<dbReference type="OrthoDB" id="53198at2"/>
<dbReference type="Gene3D" id="2.60.40.10">
    <property type="entry name" value="Immunoglobulins"/>
    <property type="match status" value="2"/>
</dbReference>
<dbReference type="Proteomes" id="UP000186607">
    <property type="component" value="Unassembled WGS sequence"/>
</dbReference>
<dbReference type="InterPro" id="IPR013783">
    <property type="entry name" value="Ig-like_fold"/>
</dbReference>
<evidence type="ECO:0000313" key="3">
    <source>
        <dbReference type="Proteomes" id="UP000186607"/>
    </source>
</evidence>
<dbReference type="InterPro" id="IPR009282">
    <property type="entry name" value="DUF937"/>
</dbReference>
<accession>A0A1U7NX39</accession>
<dbReference type="PANTHER" id="PTHR24216">
    <property type="entry name" value="PAXILLIN-RELATED"/>
    <property type="match status" value="1"/>
</dbReference>
<feature type="compositionally biased region" description="Pro residues" evidence="1">
    <location>
        <begin position="460"/>
        <end position="486"/>
    </location>
</feature>
<proteinExistence type="predicted"/>
<evidence type="ECO:0000313" key="2">
    <source>
        <dbReference type="EMBL" id="OLV17474.1"/>
    </source>
</evidence>
<gene>
    <name evidence="2" type="ORF">BOO71_0008797</name>
</gene>
<feature type="region of interest" description="Disordered" evidence="1">
    <location>
        <begin position="784"/>
        <end position="813"/>
    </location>
</feature>
<keyword evidence="3" id="KW-1185">Reference proteome</keyword>
<comment type="caution">
    <text evidence="2">The sequence shown here is derived from an EMBL/GenBank/DDBJ whole genome shotgun (WGS) entry which is preliminary data.</text>
</comment>
<dbReference type="AlphaFoldDB" id="A0A1U7NX39"/>
<feature type="region of interest" description="Disordered" evidence="1">
    <location>
        <begin position="628"/>
        <end position="692"/>
    </location>
</feature>
<feature type="compositionally biased region" description="Low complexity" evidence="1">
    <location>
        <begin position="784"/>
        <end position="804"/>
    </location>
</feature>
<name>A0A1U7NX39_9DEIO</name>
<dbReference type="EMBL" id="MSTI01000099">
    <property type="protein sequence ID" value="OLV17474.1"/>
    <property type="molecule type" value="Genomic_DNA"/>
</dbReference>
<dbReference type="Pfam" id="PF06078">
    <property type="entry name" value="DUF937"/>
    <property type="match status" value="2"/>
</dbReference>
<feature type="compositionally biased region" description="Low complexity" evidence="1">
    <location>
        <begin position="628"/>
        <end position="648"/>
    </location>
</feature>
<sequence length="993" mass="97459">MSKNATDLIQSFFDPGAVARLAQAAGLEPEVAGRVLEAGLPLQLGALAESAKTPDGEAMIAEAVGALPPFGSVAEALEESGGADNLRQAGEMLAPVLLGEAAETLPAQVSAQTQADPARVQNLLQIALPLLLSALGQRGMKAGNIAPMLAGLSGVGLGGLSLGSLGLAGAAGADTVVPEVAETAMPAAVETPETAPVAPVAEMPAAEVPAVEPPPVVPVPVEPAPVVLEKPASEAMPSESVPSELAVTPAETSPPDPSTPEGLLKYLQARFGGPVGQKIGAVAGFGGGVRKQAALAALPVVLAALVGKAGTGGDLDKLARPFAALTGEDGQVNTDLLDSPVEVSRIEGQGRGLLASLFGDVNAVTGRLGSALGGSGDSSRRLLALLTPLVLSALTRAHAGGMGALPIADLADGLKAALPSGFSSLGVLVGSLATGTPLPGAVSTTVQTTPRAVVQQGAPATPPRPSPLKPPRPARFEKPAPPVAPPPRRRGFPLWLIPLLLLLLLGGCWVLQNRQSAVPAVPTPTSPTTPGDSGTLPGLPVQTVFTEPQPGAAVPASGFTLRGTGAAGENVDVFLGDGKVGSAPVAPDGTWSLDVGADAPQGPQTYTLKNAAGGEMATLPVVVGGADATGTGSTATPPVTAAPTDTDTQGGAVPETPGTAPDTTVPATTTPDATTPQTPSTEGTTLATPGATAPDTVSVVISEPAEGAQVPAGGLTLRGTGPAGEQFVLFHSGLRAGSVTVGPDGNWKADILAGAALPGPQSYDLRNAAGQVVARVRLQVAPSGQGAVGSASGSTSDSVGATPAGAGGVTVSSPASGAQVDGAGFALSGTGPAGQTFEVLEDGVSIGSFTVGADGNWTRQVSGPSAGAKTYTVRSADGQQVAAVPVTVGAAPANAQGAACTQTLSVSLKDGETVTAPYRFGGVGGGNAYTITVKRGERTIGSKTVPVGAGCVWNFTSNPGPSAGQASTVTYEVRPADASPSDAPAARLTLNVR</sequence>
<evidence type="ECO:0000256" key="1">
    <source>
        <dbReference type="SAM" id="MobiDB-lite"/>
    </source>
</evidence>
<feature type="compositionally biased region" description="Low complexity" evidence="1">
    <location>
        <begin position="656"/>
        <end position="692"/>
    </location>
</feature>
<dbReference type="RefSeq" id="WP_075833773.1">
    <property type="nucleotide sequence ID" value="NZ_MSTI01000099.1"/>
</dbReference>
<organism evidence="2 3">
    <name type="scientific">Deinococcus marmoris</name>
    <dbReference type="NCBI Taxonomy" id="249408"/>
    <lineage>
        <taxon>Bacteria</taxon>
        <taxon>Thermotogati</taxon>
        <taxon>Deinococcota</taxon>
        <taxon>Deinococci</taxon>
        <taxon>Deinococcales</taxon>
        <taxon>Deinococcaceae</taxon>
        <taxon>Deinococcus</taxon>
    </lineage>
</organism>
<feature type="region of interest" description="Disordered" evidence="1">
    <location>
        <begin position="442"/>
        <end position="487"/>
    </location>
</feature>
<dbReference type="STRING" id="249408.BOO71_0008797"/>
<protein>
    <submittedName>
        <fullName evidence="2">T1SS secreted agglutinin RTX</fullName>
    </submittedName>
</protein>
<feature type="region of interest" description="Disordered" evidence="1">
    <location>
        <begin position="231"/>
        <end position="259"/>
    </location>
</feature>
<dbReference type="PANTHER" id="PTHR24216:SF65">
    <property type="entry name" value="PAXILLIN-LIKE PROTEIN 1"/>
    <property type="match status" value="1"/>
</dbReference>